<reference evidence="1 2" key="1">
    <citation type="journal article" date="2013" name="Genome Announc.">
        <title>Genome sequences for three denitrifying bacterial strains isolated from a uranium- and nitrate-contaminated subsurface environment.</title>
        <authorList>
            <person name="Venkatramanan R."/>
            <person name="Prakash O."/>
            <person name="Woyke T."/>
            <person name="Chain P."/>
            <person name="Goodwin L.A."/>
            <person name="Watson D."/>
            <person name="Brooks S."/>
            <person name="Kostka J.E."/>
            <person name="Green S.J."/>
        </authorList>
    </citation>
    <scope>NUCLEOTIDE SEQUENCE [LARGE SCALE GENOMIC DNA]</scope>
    <source>
        <strain evidence="1 2">1NES1</strain>
    </source>
</reference>
<dbReference type="STRING" id="670307.HYPDE_28153"/>
<organism evidence="1 2">
    <name type="scientific">Hyphomicrobium denitrificans 1NES1</name>
    <dbReference type="NCBI Taxonomy" id="670307"/>
    <lineage>
        <taxon>Bacteria</taxon>
        <taxon>Pseudomonadati</taxon>
        <taxon>Pseudomonadota</taxon>
        <taxon>Alphaproteobacteria</taxon>
        <taxon>Hyphomicrobiales</taxon>
        <taxon>Hyphomicrobiaceae</taxon>
        <taxon>Hyphomicrobium</taxon>
    </lineage>
</organism>
<gene>
    <name evidence="1" type="ORF">HYPDE_28153</name>
</gene>
<evidence type="ECO:0000313" key="1">
    <source>
        <dbReference type="EMBL" id="AGK57310.1"/>
    </source>
</evidence>
<proteinExistence type="predicted"/>
<name>N0BB11_9HYPH</name>
<keyword evidence="2" id="KW-1185">Reference proteome</keyword>
<dbReference type="Proteomes" id="UP000005952">
    <property type="component" value="Chromosome"/>
</dbReference>
<protein>
    <submittedName>
        <fullName evidence="1">FixH family protein</fullName>
    </submittedName>
</protein>
<dbReference type="InterPro" id="IPR008620">
    <property type="entry name" value="FixH"/>
</dbReference>
<dbReference type="EMBL" id="CP005587">
    <property type="protein sequence ID" value="AGK57310.1"/>
    <property type="molecule type" value="Genomic_DNA"/>
</dbReference>
<sequence>MNIAAPSKGSLRGWHVLAILVGFFLTVAAVDGVLIAKAVSTFSGDTADAYRKGLAYNQTLEEGAVQDRLGWHENRTFDSRTGRLSISLTDENQQPVDGLRLQADIGRATTDIFDRRVALEPAGNGTYGADIVGLSDGAWTLSVSASENDKVVYRSRARIWKQP</sequence>
<dbReference type="AlphaFoldDB" id="N0BB11"/>
<accession>N0BB11</accession>
<dbReference type="KEGG" id="hdt:HYPDE_28153"/>
<dbReference type="Pfam" id="PF05751">
    <property type="entry name" value="FixH"/>
    <property type="match status" value="1"/>
</dbReference>
<dbReference type="HOGENOM" id="CLU_111458_0_0_5"/>
<evidence type="ECO:0000313" key="2">
    <source>
        <dbReference type="Proteomes" id="UP000005952"/>
    </source>
</evidence>
<dbReference type="eggNOG" id="COG5456">
    <property type="taxonomic scope" value="Bacteria"/>
</dbReference>
<dbReference type="RefSeq" id="WP_015597347.1">
    <property type="nucleotide sequence ID" value="NC_021172.1"/>
</dbReference>
<dbReference type="OrthoDB" id="1495896at2"/>